<sequence length="122" mass="14084">VLPGEDPTKLQQSLIRLCELDREVEKFIAEEIWTDGPVYFKNANDVKKYMTKTGQIPVVQKIKAKPRSDRKHHPADDYFELVESFSTYEEAQQFIEGKLSLLIWSVPMTTTLKTQPRKKGAT</sequence>
<proteinExistence type="predicted"/>
<dbReference type="AlphaFoldDB" id="A0A383ALN3"/>
<reference evidence="1" key="1">
    <citation type="submission" date="2018-05" db="EMBL/GenBank/DDBJ databases">
        <authorList>
            <person name="Lanie J.A."/>
            <person name="Ng W.-L."/>
            <person name="Kazmierczak K.M."/>
            <person name="Andrzejewski T.M."/>
            <person name="Davidsen T.M."/>
            <person name="Wayne K.J."/>
            <person name="Tettelin H."/>
            <person name="Glass J.I."/>
            <person name="Rusch D."/>
            <person name="Podicherti R."/>
            <person name="Tsui H.-C.T."/>
            <person name="Winkler M.E."/>
        </authorList>
    </citation>
    <scope>NUCLEOTIDE SEQUENCE</scope>
</reference>
<feature type="non-terminal residue" evidence="1">
    <location>
        <position position="1"/>
    </location>
</feature>
<dbReference type="EMBL" id="UINC01193284">
    <property type="protein sequence ID" value="SVE08826.1"/>
    <property type="molecule type" value="Genomic_DNA"/>
</dbReference>
<gene>
    <name evidence="1" type="ORF">METZ01_LOCUS461680</name>
</gene>
<accession>A0A383ALN3</accession>
<evidence type="ECO:0000313" key="1">
    <source>
        <dbReference type="EMBL" id="SVE08826.1"/>
    </source>
</evidence>
<name>A0A383ALN3_9ZZZZ</name>
<organism evidence="1">
    <name type="scientific">marine metagenome</name>
    <dbReference type="NCBI Taxonomy" id="408172"/>
    <lineage>
        <taxon>unclassified sequences</taxon>
        <taxon>metagenomes</taxon>
        <taxon>ecological metagenomes</taxon>
    </lineage>
</organism>
<protein>
    <submittedName>
        <fullName evidence="1">Uncharacterized protein</fullName>
    </submittedName>
</protein>